<organism evidence="1 2">
    <name type="scientific">Comamonas thiooxydans</name>
    <dbReference type="NCBI Taxonomy" id="363952"/>
    <lineage>
        <taxon>Bacteria</taxon>
        <taxon>Pseudomonadati</taxon>
        <taxon>Pseudomonadota</taxon>
        <taxon>Betaproteobacteria</taxon>
        <taxon>Burkholderiales</taxon>
        <taxon>Comamonadaceae</taxon>
        <taxon>Comamonas</taxon>
    </lineage>
</organism>
<evidence type="ECO:0000313" key="2">
    <source>
        <dbReference type="Proteomes" id="UP000029567"/>
    </source>
</evidence>
<dbReference type="Proteomes" id="UP000029567">
    <property type="component" value="Unassembled WGS sequence"/>
</dbReference>
<name>A0A0E3BJ10_9BURK</name>
<accession>A0A0E3BJ10</accession>
<dbReference type="EMBL" id="AWTN01000095">
    <property type="protein sequence ID" value="KGG90714.1"/>
    <property type="molecule type" value="Genomic_DNA"/>
</dbReference>
<protein>
    <submittedName>
        <fullName evidence="1">Uncharacterized protein</fullName>
    </submittedName>
</protein>
<dbReference type="Pfam" id="PF06892">
    <property type="entry name" value="Phage_CP76"/>
    <property type="match status" value="1"/>
</dbReference>
<dbReference type="GO" id="GO:0003677">
    <property type="term" value="F:DNA binding"/>
    <property type="evidence" value="ECO:0007669"/>
    <property type="project" value="InterPro"/>
</dbReference>
<comment type="caution">
    <text evidence="1">The sequence shown here is derived from an EMBL/GenBank/DDBJ whole genome shotgun (WGS) entry which is preliminary data.</text>
</comment>
<sequence length="155" mass="16340">MHGFPGGVAAVAEALQMAKGTLTHKLNPTNFTHHLTLREALLMQRVTGSTVLLEAEAGFLGQVCQPLVRRLDVLPPSEALTALAMAFAQYLQAMAEPIHRAAAEGAGPLEAVSQAEENRASFHAIGLQEAIADCQASMRALRRAAPVIDGGARHG</sequence>
<dbReference type="AlphaFoldDB" id="A0A0E3BJ10"/>
<proteinExistence type="predicted"/>
<dbReference type="InterPro" id="IPR009679">
    <property type="entry name" value="Phage_186_CII-like"/>
</dbReference>
<reference evidence="1 2" key="1">
    <citation type="submission" date="2013-09" db="EMBL/GenBank/DDBJ databases">
        <title>High correlation between genotypes and phenotypes of environmental bacteria Comamonas testosteroni strains.</title>
        <authorList>
            <person name="Liu L."/>
            <person name="Zhu W."/>
            <person name="Xia X."/>
            <person name="Xu B."/>
            <person name="Luo M."/>
            <person name="Wang G."/>
        </authorList>
    </citation>
    <scope>NUCLEOTIDE SEQUENCE [LARGE SCALE GENOMIC DNA]</scope>
    <source>
        <strain evidence="1 2">JL14</strain>
    </source>
</reference>
<gene>
    <name evidence="1" type="ORF">P245_15590</name>
</gene>
<evidence type="ECO:0000313" key="1">
    <source>
        <dbReference type="EMBL" id="KGG90714.1"/>
    </source>
</evidence>